<dbReference type="PATRIC" id="fig|218284.4.peg.3554"/>
<evidence type="ECO:0008006" key="4">
    <source>
        <dbReference type="Google" id="ProtNLM"/>
    </source>
</evidence>
<keyword evidence="1" id="KW-0732">Signal</keyword>
<gene>
    <name evidence="2" type="ORF">AM506_09490</name>
</gene>
<dbReference type="RefSeq" id="WP_060672262.1">
    <property type="nucleotide sequence ID" value="NZ_JBCNGU010000018.1"/>
</dbReference>
<accession>A0A0P6WEW6</accession>
<dbReference type="Pfam" id="PF11518">
    <property type="entry name" value="DUF3221"/>
    <property type="match status" value="1"/>
</dbReference>
<dbReference type="PROSITE" id="PS51257">
    <property type="entry name" value="PROKAR_LIPOPROTEIN"/>
    <property type="match status" value="1"/>
</dbReference>
<reference evidence="2 3" key="1">
    <citation type="submission" date="2015-08" db="EMBL/GenBank/DDBJ databases">
        <title>Draft Genome Sequence of Bacillus vietnamensis UCD-SED5.</title>
        <authorList>
            <person name="Lee R.D."/>
            <person name="Jospin G."/>
            <person name="Lang J.M."/>
            <person name="Coil D.A."/>
            <person name="Eisen J.A."/>
        </authorList>
    </citation>
    <scope>NUCLEOTIDE SEQUENCE [LARGE SCALE GENOMIC DNA]</scope>
    <source>
        <strain evidence="2 3">UCD-SED5</strain>
    </source>
</reference>
<feature type="signal peptide" evidence="1">
    <location>
        <begin position="1"/>
        <end position="19"/>
    </location>
</feature>
<dbReference type="AlphaFoldDB" id="A0A0P6WEW6"/>
<evidence type="ECO:0000313" key="3">
    <source>
        <dbReference type="Proteomes" id="UP000050398"/>
    </source>
</evidence>
<name>A0A0P6WEW6_9BACI</name>
<feature type="chain" id="PRO_5038375099" description="DUF3221 domain-containing protein" evidence="1">
    <location>
        <begin position="20"/>
        <end position="174"/>
    </location>
</feature>
<dbReference type="EMBL" id="LIXZ01000006">
    <property type="protein sequence ID" value="KPL59691.1"/>
    <property type="molecule type" value="Genomic_DNA"/>
</dbReference>
<evidence type="ECO:0000256" key="1">
    <source>
        <dbReference type="SAM" id="SignalP"/>
    </source>
</evidence>
<organism evidence="2 3">
    <name type="scientific">Rossellomorea vietnamensis</name>
    <dbReference type="NCBI Taxonomy" id="218284"/>
    <lineage>
        <taxon>Bacteria</taxon>
        <taxon>Bacillati</taxon>
        <taxon>Bacillota</taxon>
        <taxon>Bacilli</taxon>
        <taxon>Bacillales</taxon>
        <taxon>Bacillaceae</taxon>
        <taxon>Rossellomorea</taxon>
    </lineage>
</organism>
<sequence>MKKCLTVMILCSCILFSGCGPTTLVKSSQGSTDFIGFVTQLENNQVLINDVWFSFNQQTVMLTDRDKKLHKEDIEMGKKVNVTFNGEMQESFPRRASADQLVFLTDKESKIEETVVKLVMSDPRFSQVVVQSIEKNPTGLYSLRFKDLSLDRDVHVMVNVENERVIVPIHTSTK</sequence>
<comment type="caution">
    <text evidence="2">The sequence shown here is derived from an EMBL/GenBank/DDBJ whole genome shotgun (WGS) entry which is preliminary data.</text>
</comment>
<dbReference type="InterPro" id="IPR021598">
    <property type="entry name" value="DUF3221"/>
</dbReference>
<dbReference type="Proteomes" id="UP000050398">
    <property type="component" value="Unassembled WGS sequence"/>
</dbReference>
<protein>
    <recommendedName>
        <fullName evidence="4">DUF3221 domain-containing protein</fullName>
    </recommendedName>
</protein>
<evidence type="ECO:0000313" key="2">
    <source>
        <dbReference type="EMBL" id="KPL59691.1"/>
    </source>
</evidence>
<dbReference type="OrthoDB" id="2843168at2"/>
<proteinExistence type="predicted"/>